<reference evidence="1 2" key="1">
    <citation type="submission" date="2016-05" db="EMBL/GenBank/DDBJ databases">
        <title>The evolution of Acinetobacter baumannii in vivo.</title>
        <authorList>
            <person name="Hua X."/>
            <person name="Yu Y."/>
        </authorList>
    </citation>
    <scope>NUCLEOTIDE SEQUENCE [LARGE SCALE GENOMIC DNA]</scope>
    <source>
        <strain evidence="1 2">XH647</strain>
    </source>
</reference>
<dbReference type="Proteomes" id="UP000179937">
    <property type="component" value="Unassembled WGS sequence"/>
</dbReference>
<dbReference type="EMBL" id="LYKI01000004">
    <property type="protein sequence ID" value="OIG74672.1"/>
    <property type="molecule type" value="Genomic_DNA"/>
</dbReference>
<protein>
    <submittedName>
        <fullName evidence="1">Uncharacterized protein</fullName>
    </submittedName>
</protein>
<dbReference type="RefSeq" id="WP_062936696.1">
    <property type="nucleotide sequence ID" value="NZ_CP077835.1"/>
</dbReference>
<proteinExistence type="predicted"/>
<organism evidence="1 2">
    <name type="scientific">Acinetobacter baumannii</name>
    <dbReference type="NCBI Taxonomy" id="470"/>
    <lineage>
        <taxon>Bacteria</taxon>
        <taxon>Pseudomonadati</taxon>
        <taxon>Pseudomonadota</taxon>
        <taxon>Gammaproteobacteria</taxon>
        <taxon>Moraxellales</taxon>
        <taxon>Moraxellaceae</taxon>
        <taxon>Acinetobacter</taxon>
        <taxon>Acinetobacter calcoaceticus/baumannii complex</taxon>
    </lineage>
</organism>
<sequence>MKYFFHFENQLFDIAFNDQTKPKNGFVEVTKAKYDQLLNAVNMGLKIFEDLTCSGPKPSPYHIWGKNGWYDPRTPDQKRAEYLLSLKPLTRRQFKLALLQNNLLDEVEKKMAEIEDPFMRNKIQIEYNESLNFERNNESVLFMTSVLNITEEEVDKMWEQAMTL</sequence>
<accession>A0A1S2G238</accession>
<dbReference type="AlphaFoldDB" id="A0A1S2G238"/>
<gene>
    <name evidence="1" type="ORF">A7M90_13090</name>
</gene>
<evidence type="ECO:0000313" key="1">
    <source>
        <dbReference type="EMBL" id="OIG74672.1"/>
    </source>
</evidence>
<evidence type="ECO:0000313" key="2">
    <source>
        <dbReference type="Proteomes" id="UP000179937"/>
    </source>
</evidence>
<comment type="caution">
    <text evidence="1">The sequence shown here is derived from an EMBL/GenBank/DDBJ whole genome shotgun (WGS) entry which is preliminary data.</text>
</comment>
<name>A0A1S2G238_ACIBA</name>